<dbReference type="STRING" id="1823756.A4H34_10440"/>
<evidence type="ECO:0000256" key="5">
    <source>
        <dbReference type="ARBA" id="ARBA00023136"/>
    </source>
</evidence>
<dbReference type="EMBL" id="LVZK01000003">
    <property type="protein sequence ID" value="OAP85477.1"/>
    <property type="molecule type" value="Genomic_DNA"/>
</dbReference>
<feature type="transmembrane region" description="Helical" evidence="6">
    <location>
        <begin position="182"/>
        <end position="202"/>
    </location>
</feature>
<feature type="transmembrane region" description="Helical" evidence="6">
    <location>
        <begin position="250"/>
        <end position="268"/>
    </location>
</feature>
<keyword evidence="3 6" id="KW-0812">Transmembrane</keyword>
<feature type="transmembrane region" description="Helical" evidence="6">
    <location>
        <begin position="70"/>
        <end position="90"/>
    </location>
</feature>
<comment type="subcellular location">
    <subcellularLocation>
        <location evidence="1">Membrane</location>
        <topology evidence="1">Multi-pass membrane protein</topology>
    </subcellularLocation>
</comment>
<keyword evidence="5 6" id="KW-0472">Membrane</keyword>
<organism evidence="7 8">
    <name type="scientific">Peptidiphaga gingivicola</name>
    <dbReference type="NCBI Taxonomy" id="2741497"/>
    <lineage>
        <taxon>Bacteria</taxon>
        <taxon>Bacillati</taxon>
        <taxon>Actinomycetota</taxon>
        <taxon>Actinomycetes</taxon>
        <taxon>Actinomycetales</taxon>
        <taxon>Actinomycetaceae</taxon>
        <taxon>Peptidiphaga</taxon>
    </lineage>
</organism>
<gene>
    <name evidence="7" type="ORF">A4H34_10440</name>
</gene>
<name>A0A179B179_9ACTO</name>
<evidence type="ECO:0000313" key="8">
    <source>
        <dbReference type="Proteomes" id="UP000078368"/>
    </source>
</evidence>
<feature type="transmembrane region" description="Helical" evidence="6">
    <location>
        <begin position="6"/>
        <end position="26"/>
    </location>
</feature>
<reference evidence="7 8" key="1">
    <citation type="submission" date="2016-04" db="EMBL/GenBank/DDBJ databases">
        <title>Peptidophaga gingivicola gen. nov., sp. nov., isolated from human subgingival plaque.</title>
        <authorList>
            <person name="Beall C.J."/>
            <person name="Mokrzan E.M."/>
            <person name="Griffen A.L."/>
            <person name="Leys E.J."/>
        </authorList>
    </citation>
    <scope>NUCLEOTIDE SEQUENCE [LARGE SCALE GENOMIC DNA]</scope>
    <source>
        <strain evidence="7 8">BA112</strain>
    </source>
</reference>
<protein>
    <submittedName>
        <fullName evidence="7">Iron transporter</fullName>
    </submittedName>
</protein>
<dbReference type="Proteomes" id="UP000078368">
    <property type="component" value="Unassembled WGS sequence"/>
</dbReference>
<dbReference type="GO" id="GO:0033573">
    <property type="term" value="C:high-affinity iron permease complex"/>
    <property type="evidence" value="ECO:0007669"/>
    <property type="project" value="InterPro"/>
</dbReference>
<dbReference type="PANTHER" id="PTHR31632:SF2">
    <property type="entry name" value="PLASMA MEMBRANE IRON PERMEASE"/>
    <property type="match status" value="1"/>
</dbReference>
<dbReference type="PANTHER" id="PTHR31632">
    <property type="entry name" value="IRON TRANSPORTER FTH1"/>
    <property type="match status" value="1"/>
</dbReference>
<sequence length="287" mass="30437">MLSAFVIALREGVEASLIVGILVAYLVKAGRKDVLKYLWIGVAVAVAVPAGAGAFMTWGPSTLTFAAQEIIGGTLSLVAVGFVTWMIFWMGKNARTLSKELRKAADSALQGGSAMGIAWVAILAVGREGLETALFIWPTVKSGVEKGNGAAPIAGLVLGLAAAVVIGYLVYKGSVAVNLRSFFTVTGYLLIVVAAGIVAYGINDLQESGLIPGHGHTVYDFTETIANHASSWWFNLFDAFFQLKVLMGPTLLQILGWAVYLLVCLPLFTRQVRGKSSVSNQVRNNNA</sequence>
<dbReference type="NCBIfam" id="NF041756">
    <property type="entry name" value="EfeU"/>
    <property type="match status" value="1"/>
</dbReference>
<dbReference type="AlphaFoldDB" id="A0A179B179"/>
<feature type="transmembrane region" description="Helical" evidence="6">
    <location>
        <begin position="150"/>
        <end position="170"/>
    </location>
</feature>
<evidence type="ECO:0000256" key="2">
    <source>
        <dbReference type="ARBA" id="ARBA00008333"/>
    </source>
</evidence>
<evidence type="ECO:0000256" key="6">
    <source>
        <dbReference type="SAM" id="Phobius"/>
    </source>
</evidence>
<keyword evidence="4 6" id="KW-1133">Transmembrane helix</keyword>
<feature type="transmembrane region" description="Helical" evidence="6">
    <location>
        <begin position="38"/>
        <end position="58"/>
    </location>
</feature>
<feature type="transmembrane region" description="Helical" evidence="6">
    <location>
        <begin position="111"/>
        <end position="130"/>
    </location>
</feature>
<evidence type="ECO:0000256" key="4">
    <source>
        <dbReference type="ARBA" id="ARBA00022989"/>
    </source>
</evidence>
<accession>A0A179B179</accession>
<comment type="caution">
    <text evidence="7">The sequence shown here is derived from an EMBL/GenBank/DDBJ whole genome shotgun (WGS) entry which is preliminary data.</text>
</comment>
<proteinExistence type="inferred from homology"/>
<dbReference type="InterPro" id="IPR004923">
    <property type="entry name" value="FTR1/Fip1/EfeU"/>
</dbReference>
<evidence type="ECO:0000313" key="7">
    <source>
        <dbReference type="EMBL" id="OAP85477.1"/>
    </source>
</evidence>
<keyword evidence="8" id="KW-1185">Reference proteome</keyword>
<comment type="similarity">
    <text evidence="2">Belongs to the oxidase-dependent Fe transporter (OFeT) (TC 9.A.10.1) family.</text>
</comment>
<evidence type="ECO:0000256" key="3">
    <source>
        <dbReference type="ARBA" id="ARBA00022692"/>
    </source>
</evidence>
<evidence type="ECO:0000256" key="1">
    <source>
        <dbReference type="ARBA" id="ARBA00004141"/>
    </source>
</evidence>
<dbReference type="OrthoDB" id="7260758at2"/>
<dbReference type="Pfam" id="PF03239">
    <property type="entry name" value="FTR1"/>
    <property type="match status" value="1"/>
</dbReference>
<dbReference type="RefSeq" id="WP_064232042.1">
    <property type="nucleotide sequence ID" value="NZ_LVZK01000003.1"/>
</dbReference>
<dbReference type="GO" id="GO:0015093">
    <property type="term" value="F:ferrous iron transmembrane transporter activity"/>
    <property type="evidence" value="ECO:0007669"/>
    <property type="project" value="TreeGrafter"/>
</dbReference>